<feature type="transmembrane region" description="Helical" evidence="8">
    <location>
        <begin position="23"/>
        <end position="46"/>
    </location>
</feature>
<dbReference type="Proteomes" id="UP000183788">
    <property type="component" value="Unassembled WGS sequence"/>
</dbReference>
<feature type="region of interest" description="Disordered" evidence="7">
    <location>
        <begin position="237"/>
        <end position="258"/>
    </location>
</feature>
<comment type="subcellular location">
    <subcellularLocation>
        <location evidence="1">Membrane</location>
        <topology evidence="1">Multi-pass membrane protein</topology>
    </subcellularLocation>
</comment>
<dbReference type="Gene3D" id="1.20.1540.10">
    <property type="entry name" value="Rhomboid-like"/>
    <property type="match status" value="1"/>
</dbReference>
<accession>A0A1K1QID9</accession>
<keyword evidence="3 8" id="KW-0812">Transmembrane</keyword>
<dbReference type="STRING" id="1004.SAMN05661012_02764"/>
<dbReference type="InterPro" id="IPR046483">
    <property type="entry name" value="DUF6576"/>
</dbReference>
<keyword evidence="11" id="KW-0645">Protease</keyword>
<dbReference type="EMBL" id="FPIZ01000008">
    <property type="protein sequence ID" value="SFW59417.1"/>
    <property type="molecule type" value="Genomic_DNA"/>
</dbReference>
<dbReference type="Pfam" id="PF20216">
    <property type="entry name" value="DUF6576"/>
    <property type="match status" value="1"/>
</dbReference>
<dbReference type="PANTHER" id="PTHR43731">
    <property type="entry name" value="RHOMBOID PROTEASE"/>
    <property type="match status" value="1"/>
</dbReference>
<dbReference type="AlphaFoldDB" id="A0A1K1QID9"/>
<feature type="transmembrane region" description="Helical" evidence="8">
    <location>
        <begin position="58"/>
        <end position="78"/>
    </location>
</feature>
<gene>
    <name evidence="11" type="ORF">SAMN05661012_02764</name>
</gene>
<evidence type="ECO:0000256" key="7">
    <source>
        <dbReference type="SAM" id="MobiDB-lite"/>
    </source>
</evidence>
<sequence>MNGTSFRSDIRYWLRQGNTINHLLFWNIVVFLVLNIPRVIAYFVPAIAGVDQLIYDQVALHTFLPVFITKPWGLITYMFSHVEIFHILFNMLNLYFFGNLFRSFLGNHRVLPLYLLGGLIGGLAYLLVFNIFKTSDYNMVGASASVVAILVACATKIPNYEVGLMFIGSVRLKWLALAVVVLDFISIGKGNEGGIIAHLGGALFGFLYIKMLDNGTDLAQPLVWLFNRRVRVEAMQSRTRRSFKPKKSPLKVVKSQPEENKQLRLDQLLDKINDRGMESLSPEEKAWLQNMSQE</sequence>
<evidence type="ECO:0000256" key="6">
    <source>
        <dbReference type="ARBA" id="ARBA00023136"/>
    </source>
</evidence>
<evidence type="ECO:0000256" key="8">
    <source>
        <dbReference type="SAM" id="Phobius"/>
    </source>
</evidence>
<comment type="similarity">
    <text evidence="2">Belongs to the peptidase S54 family.</text>
</comment>
<evidence type="ECO:0000256" key="4">
    <source>
        <dbReference type="ARBA" id="ARBA00022801"/>
    </source>
</evidence>
<feature type="transmembrane region" description="Helical" evidence="8">
    <location>
        <begin position="84"/>
        <end position="101"/>
    </location>
</feature>
<evidence type="ECO:0000256" key="5">
    <source>
        <dbReference type="ARBA" id="ARBA00022989"/>
    </source>
</evidence>
<reference evidence="11 12" key="1">
    <citation type="submission" date="2016-11" db="EMBL/GenBank/DDBJ databases">
        <authorList>
            <person name="Jaros S."/>
            <person name="Januszkiewicz K."/>
            <person name="Wedrychowicz H."/>
        </authorList>
    </citation>
    <scope>NUCLEOTIDE SEQUENCE [LARGE SCALE GENOMIC DNA]</scope>
    <source>
        <strain evidence="11 12">DSM 784</strain>
    </source>
</reference>
<dbReference type="SUPFAM" id="SSF144091">
    <property type="entry name" value="Rhomboid-like"/>
    <property type="match status" value="1"/>
</dbReference>
<feature type="domain" description="Peptidase S54 rhomboid" evidence="9">
    <location>
        <begin position="71"/>
        <end position="211"/>
    </location>
</feature>
<evidence type="ECO:0000256" key="1">
    <source>
        <dbReference type="ARBA" id="ARBA00004141"/>
    </source>
</evidence>
<organism evidence="11 12">
    <name type="scientific">Chitinophaga sancti</name>
    <dbReference type="NCBI Taxonomy" id="1004"/>
    <lineage>
        <taxon>Bacteria</taxon>
        <taxon>Pseudomonadati</taxon>
        <taxon>Bacteroidota</taxon>
        <taxon>Chitinophagia</taxon>
        <taxon>Chitinophagales</taxon>
        <taxon>Chitinophagaceae</taxon>
        <taxon>Chitinophaga</taxon>
    </lineage>
</organism>
<keyword evidence="6 8" id="KW-0472">Membrane</keyword>
<dbReference type="GO" id="GO:0016020">
    <property type="term" value="C:membrane"/>
    <property type="evidence" value="ECO:0007669"/>
    <property type="project" value="UniProtKB-SubCell"/>
</dbReference>
<evidence type="ECO:0000259" key="9">
    <source>
        <dbReference type="Pfam" id="PF01694"/>
    </source>
</evidence>
<protein>
    <submittedName>
        <fullName evidence="11">Membrane associated serine protease, rhomboid family</fullName>
    </submittedName>
</protein>
<dbReference type="InterPro" id="IPR035952">
    <property type="entry name" value="Rhomboid-like_sf"/>
</dbReference>
<dbReference type="OrthoDB" id="680602at2"/>
<dbReference type="GO" id="GO:0006508">
    <property type="term" value="P:proteolysis"/>
    <property type="evidence" value="ECO:0007669"/>
    <property type="project" value="UniProtKB-KW"/>
</dbReference>
<evidence type="ECO:0000313" key="12">
    <source>
        <dbReference type="Proteomes" id="UP000183788"/>
    </source>
</evidence>
<feature type="compositionally biased region" description="Basic residues" evidence="7">
    <location>
        <begin position="238"/>
        <end position="249"/>
    </location>
</feature>
<evidence type="ECO:0000256" key="2">
    <source>
        <dbReference type="ARBA" id="ARBA00009045"/>
    </source>
</evidence>
<feature type="transmembrane region" description="Helical" evidence="8">
    <location>
        <begin position="138"/>
        <end position="158"/>
    </location>
</feature>
<dbReference type="RefSeq" id="WP_072360954.1">
    <property type="nucleotide sequence ID" value="NZ_CP139972.1"/>
</dbReference>
<evidence type="ECO:0000313" key="11">
    <source>
        <dbReference type="EMBL" id="SFW59417.1"/>
    </source>
</evidence>
<feature type="transmembrane region" description="Helical" evidence="8">
    <location>
        <begin position="113"/>
        <end position="132"/>
    </location>
</feature>
<evidence type="ECO:0000256" key="3">
    <source>
        <dbReference type="ARBA" id="ARBA00022692"/>
    </source>
</evidence>
<dbReference type="InterPro" id="IPR050925">
    <property type="entry name" value="Rhomboid_protease_S54"/>
</dbReference>
<dbReference type="InterPro" id="IPR022764">
    <property type="entry name" value="Peptidase_S54_rhomboid_dom"/>
</dbReference>
<keyword evidence="5 8" id="KW-1133">Transmembrane helix</keyword>
<dbReference type="PANTHER" id="PTHR43731:SF14">
    <property type="entry name" value="PRESENILIN-ASSOCIATED RHOMBOID-LIKE PROTEIN, MITOCHONDRIAL"/>
    <property type="match status" value="1"/>
</dbReference>
<name>A0A1K1QID9_9BACT</name>
<evidence type="ECO:0000259" key="10">
    <source>
        <dbReference type="Pfam" id="PF20216"/>
    </source>
</evidence>
<dbReference type="Pfam" id="PF01694">
    <property type="entry name" value="Rhomboid"/>
    <property type="match status" value="1"/>
</dbReference>
<dbReference type="GO" id="GO:0004252">
    <property type="term" value="F:serine-type endopeptidase activity"/>
    <property type="evidence" value="ECO:0007669"/>
    <property type="project" value="InterPro"/>
</dbReference>
<keyword evidence="4" id="KW-0378">Hydrolase</keyword>
<feature type="domain" description="DUF6576" evidence="10">
    <location>
        <begin position="260"/>
        <end position="293"/>
    </location>
</feature>
<proteinExistence type="inferred from homology"/>